<dbReference type="NCBIfam" id="TIGR02595">
    <property type="entry name" value="PEP_CTERM"/>
    <property type="match status" value="1"/>
</dbReference>
<keyword evidence="3" id="KW-1185">Reference proteome</keyword>
<dbReference type="EMBL" id="BAABRI010000008">
    <property type="protein sequence ID" value="GAA5482522.1"/>
    <property type="molecule type" value="Genomic_DNA"/>
</dbReference>
<feature type="domain" description="Ice-binding protein C-terminal" evidence="1">
    <location>
        <begin position="242"/>
        <end position="263"/>
    </location>
</feature>
<reference evidence="2 3" key="1">
    <citation type="submission" date="2024-02" db="EMBL/GenBank/DDBJ databases">
        <title>Haloferula sargassicola NBRC 104335.</title>
        <authorList>
            <person name="Ichikawa N."/>
            <person name="Katano-Makiyama Y."/>
            <person name="Hidaka K."/>
        </authorList>
    </citation>
    <scope>NUCLEOTIDE SEQUENCE [LARGE SCALE GENOMIC DNA]</scope>
    <source>
        <strain evidence="2 3">NBRC 104335</strain>
    </source>
</reference>
<dbReference type="InterPro" id="IPR013320">
    <property type="entry name" value="ConA-like_dom_sf"/>
</dbReference>
<evidence type="ECO:0000313" key="3">
    <source>
        <dbReference type="Proteomes" id="UP001476282"/>
    </source>
</evidence>
<dbReference type="Pfam" id="PF13385">
    <property type="entry name" value="Laminin_G_3"/>
    <property type="match status" value="1"/>
</dbReference>
<protein>
    <recommendedName>
        <fullName evidence="1">Ice-binding protein C-terminal domain-containing protein</fullName>
    </recommendedName>
</protein>
<evidence type="ECO:0000313" key="2">
    <source>
        <dbReference type="EMBL" id="GAA5482522.1"/>
    </source>
</evidence>
<dbReference type="SUPFAM" id="SSF49899">
    <property type="entry name" value="Concanavalin A-like lectins/glucanases"/>
    <property type="match status" value="1"/>
</dbReference>
<dbReference type="InterPro" id="IPR013424">
    <property type="entry name" value="Ice-binding_C"/>
</dbReference>
<sequence>MLPSSSQAALTNLYTFNDGTVSDSVGSQNGNAVNNVVFSGGMADLSSNIGQNGGAGNGAYINLPNGLATAAANGGTAGQFSFSVWFTVSENRGWAPVVSFGNSNGGEDAGDAGNNADYLQLIPFAGTGANPLRLTSHQAGNNTEGFVDTISAPVDTPLNVIGVFNQSGGLPGTLEMFVNGISVGSAAMANMDISSFTNVNNWLGRSQWNDSTFDGMFDEFAIYDTALTSLEAASVYAAGPTPVPEPSSLALAAGAAALGFRRRRKSN</sequence>
<dbReference type="Proteomes" id="UP001476282">
    <property type="component" value="Unassembled WGS sequence"/>
</dbReference>
<accession>A0ABP9UPA0</accession>
<evidence type="ECO:0000259" key="1">
    <source>
        <dbReference type="Pfam" id="PF07589"/>
    </source>
</evidence>
<dbReference type="Pfam" id="PF07589">
    <property type="entry name" value="PEP-CTERM"/>
    <property type="match status" value="1"/>
</dbReference>
<name>A0ABP9UPA0_9BACT</name>
<comment type="caution">
    <text evidence="2">The sequence shown here is derived from an EMBL/GenBank/DDBJ whole genome shotgun (WGS) entry which is preliminary data.</text>
</comment>
<proteinExistence type="predicted"/>
<gene>
    <name evidence="2" type="ORF">Hsar01_01744</name>
</gene>
<dbReference type="Gene3D" id="2.60.120.200">
    <property type="match status" value="1"/>
</dbReference>
<organism evidence="2 3">
    <name type="scientific">Haloferula sargassicola</name>
    <dbReference type="NCBI Taxonomy" id="490096"/>
    <lineage>
        <taxon>Bacteria</taxon>
        <taxon>Pseudomonadati</taxon>
        <taxon>Verrucomicrobiota</taxon>
        <taxon>Verrucomicrobiia</taxon>
        <taxon>Verrucomicrobiales</taxon>
        <taxon>Verrucomicrobiaceae</taxon>
        <taxon>Haloferula</taxon>
    </lineage>
</organism>